<dbReference type="OrthoDB" id="278338at2759"/>
<organism evidence="2 3">
    <name type="scientific">Cucumis melo var. makuwa</name>
    <name type="common">Oriental melon</name>
    <dbReference type="NCBI Taxonomy" id="1194695"/>
    <lineage>
        <taxon>Eukaryota</taxon>
        <taxon>Viridiplantae</taxon>
        <taxon>Streptophyta</taxon>
        <taxon>Embryophyta</taxon>
        <taxon>Tracheophyta</taxon>
        <taxon>Spermatophyta</taxon>
        <taxon>Magnoliopsida</taxon>
        <taxon>eudicotyledons</taxon>
        <taxon>Gunneridae</taxon>
        <taxon>Pentapetalae</taxon>
        <taxon>rosids</taxon>
        <taxon>fabids</taxon>
        <taxon>Cucurbitales</taxon>
        <taxon>Cucurbitaceae</taxon>
        <taxon>Benincaseae</taxon>
        <taxon>Cucumis</taxon>
    </lineage>
</organism>
<reference evidence="2 3" key="1">
    <citation type="submission" date="2019-08" db="EMBL/GenBank/DDBJ databases">
        <title>Draft genome sequences of two oriental melons (Cucumis melo L. var makuwa).</title>
        <authorList>
            <person name="Kwon S.-Y."/>
        </authorList>
    </citation>
    <scope>NUCLEOTIDE SEQUENCE [LARGE SCALE GENOMIC DNA]</scope>
    <source>
        <strain evidence="3">cv. SW 3</strain>
        <tissue evidence="2">Leaf</tissue>
    </source>
</reference>
<name>A0A5A7V7R9_CUCMM</name>
<evidence type="ECO:0000313" key="2">
    <source>
        <dbReference type="EMBL" id="KAA0061925.1"/>
    </source>
</evidence>
<proteinExistence type="predicted"/>
<dbReference type="EMBL" id="SSTE01004728">
    <property type="protein sequence ID" value="KAA0061925.1"/>
    <property type="molecule type" value="Genomic_DNA"/>
</dbReference>
<evidence type="ECO:0000256" key="1">
    <source>
        <dbReference type="SAM" id="MobiDB-lite"/>
    </source>
</evidence>
<evidence type="ECO:0000313" key="3">
    <source>
        <dbReference type="Proteomes" id="UP000321393"/>
    </source>
</evidence>
<protein>
    <submittedName>
        <fullName evidence="2">Calcium uniporter protein 6</fullName>
    </submittedName>
</protein>
<feature type="region of interest" description="Disordered" evidence="1">
    <location>
        <begin position="1"/>
        <end position="23"/>
    </location>
</feature>
<sequence>MDKSESGGHPGIRSVNEESDNGIGEEAISFGEAKRLMRLVNVGALEKKLGTDGKEVIGYSQ</sequence>
<comment type="caution">
    <text evidence="2">The sequence shown here is derived from an EMBL/GenBank/DDBJ whole genome shotgun (WGS) entry which is preliminary data.</text>
</comment>
<dbReference type="Proteomes" id="UP000321393">
    <property type="component" value="Unassembled WGS sequence"/>
</dbReference>
<gene>
    <name evidence="2" type="ORF">E6C27_scaffold89G001870</name>
</gene>
<accession>A0A5A7V7R9</accession>
<dbReference type="AlphaFoldDB" id="A0A5A7V7R9"/>